<reference evidence="4 5" key="1">
    <citation type="submission" date="2020-03" db="EMBL/GenBank/DDBJ databases">
        <authorList>
            <person name="Zhu W."/>
        </authorList>
    </citation>
    <scope>NUCLEOTIDE SEQUENCE [LARGE SCALE GENOMIC DNA]</scope>
    <source>
        <strain evidence="4 5">323-1</strain>
    </source>
</reference>
<sequence>MIKNDLKQKNEFSLLLFTHANVLRFLNILAIALIAVSLLYLMAANWWMLPKFVRLSIPMLVLMLSAVASVYSTQSQALRQSLDTISGLMIGLSLAVIGQIYQTGADSYLLFLVWSVLLLPWLYRPNIGVFCILVVVSQLALYFYFQQSFWMLRAPWAYVVALNLLTAISLIYAMRHYPILRYVFIVFLIVISLASMFCFIQNHQVIDLVSVFVLPLGVAYYFYRRQRVLEPILLIAGVALSLSLWLLESVSGFLSHSGGGLFTLAMIIFAWFAAISFVLTRLFPKNNLAMIPLAIGAWIAGIILASLLLTFWQAFSIVMGVVFIIIAWFLLSKYTSFFIRQFAYCLWVCGQTAILIHVGLLTDNLWYVWFIQLLMLSLTAFTAKHWFILTIQLIAAYCLGVGALLFMNVLAAKEEVLQVMSGCNTLIFIIMLLTARYWQSSIYMKSIVLWLLFILFCVAACQMLIGLNMPFLKQAEPDQIIIFYLLPSIFVLCFVLQRANTLHHLWFWAIPILGLFFILMGYFELFIVLVLLAWAIVYGHKWVQAICILLLVFWLWMLYYYLGLSFLYKSLTIFISGLMLLMMVYGLKQIEALTDHGEIS</sequence>
<protein>
    <submittedName>
        <fullName evidence="4">DUF2157 domain-containing protein</fullName>
    </submittedName>
</protein>
<dbReference type="InterPro" id="IPR018677">
    <property type="entry name" value="DUF2157"/>
</dbReference>
<feature type="transmembrane region" description="Helical" evidence="1">
    <location>
        <begin position="55"/>
        <end position="72"/>
    </location>
</feature>
<dbReference type="Proteomes" id="UP000502297">
    <property type="component" value="Chromosome"/>
</dbReference>
<evidence type="ECO:0000259" key="3">
    <source>
        <dbReference type="Pfam" id="PF14351"/>
    </source>
</evidence>
<feature type="transmembrane region" description="Helical" evidence="1">
    <location>
        <begin position="205"/>
        <end position="223"/>
    </location>
</feature>
<feature type="transmembrane region" description="Helical" evidence="1">
    <location>
        <begin position="228"/>
        <end position="247"/>
    </location>
</feature>
<feature type="transmembrane region" description="Helical" evidence="1">
    <location>
        <begin position="508"/>
        <end position="536"/>
    </location>
</feature>
<organism evidence="4 5">
    <name type="scientific">Acinetobacter shaoyimingii</name>
    <dbReference type="NCBI Taxonomy" id="2715164"/>
    <lineage>
        <taxon>Bacteria</taxon>
        <taxon>Pseudomonadati</taxon>
        <taxon>Pseudomonadota</taxon>
        <taxon>Gammaproteobacteria</taxon>
        <taxon>Moraxellales</taxon>
        <taxon>Moraxellaceae</taxon>
        <taxon>Acinetobacter</taxon>
    </lineage>
</organism>
<evidence type="ECO:0000256" key="1">
    <source>
        <dbReference type="SAM" id="Phobius"/>
    </source>
</evidence>
<name>A0A6G8RUE1_9GAMM</name>
<dbReference type="InterPro" id="IPR025513">
    <property type="entry name" value="DUF4401"/>
</dbReference>
<feature type="transmembrane region" description="Helical" evidence="1">
    <location>
        <begin position="366"/>
        <end position="383"/>
    </location>
</feature>
<feature type="transmembrane region" description="Helical" evidence="1">
    <location>
        <begin position="311"/>
        <end position="330"/>
    </location>
</feature>
<feature type="transmembrane region" description="Helical" evidence="1">
    <location>
        <begin position="287"/>
        <end position="305"/>
    </location>
</feature>
<feature type="transmembrane region" description="Helical" evidence="1">
    <location>
        <begin position="342"/>
        <end position="360"/>
    </location>
</feature>
<feature type="transmembrane region" description="Helical" evidence="1">
    <location>
        <begin position="447"/>
        <end position="467"/>
    </location>
</feature>
<feature type="transmembrane region" description="Helical" evidence="1">
    <location>
        <begin position="566"/>
        <end position="587"/>
    </location>
</feature>
<gene>
    <name evidence="4" type="ORF">G8E00_04835</name>
</gene>
<feature type="transmembrane region" description="Helical" evidence="1">
    <location>
        <begin position="390"/>
        <end position="410"/>
    </location>
</feature>
<feature type="domain" description="DUF4401" evidence="3">
    <location>
        <begin position="293"/>
        <end position="589"/>
    </location>
</feature>
<evidence type="ECO:0000259" key="2">
    <source>
        <dbReference type="Pfam" id="PF09925"/>
    </source>
</evidence>
<dbReference type="AlphaFoldDB" id="A0A6G8RUE1"/>
<feature type="transmembrane region" description="Helical" evidence="1">
    <location>
        <begin position="84"/>
        <end position="101"/>
    </location>
</feature>
<feature type="domain" description="DUF2157" evidence="2">
    <location>
        <begin position="20"/>
        <end position="123"/>
    </location>
</feature>
<feature type="transmembrane region" description="Helical" evidence="1">
    <location>
        <begin position="156"/>
        <end position="173"/>
    </location>
</feature>
<feature type="transmembrane region" description="Helical" evidence="1">
    <location>
        <begin position="21"/>
        <end position="43"/>
    </location>
</feature>
<feature type="transmembrane region" description="Helical" evidence="1">
    <location>
        <begin position="130"/>
        <end position="150"/>
    </location>
</feature>
<keyword evidence="1" id="KW-0812">Transmembrane</keyword>
<feature type="transmembrane region" description="Helical" evidence="1">
    <location>
        <begin position="416"/>
        <end position="435"/>
    </location>
</feature>
<dbReference type="KEGG" id="asha:G8E00_04835"/>
<dbReference type="Pfam" id="PF14351">
    <property type="entry name" value="DUF4401"/>
    <property type="match status" value="1"/>
</dbReference>
<feature type="transmembrane region" description="Helical" evidence="1">
    <location>
        <begin position="259"/>
        <end position="280"/>
    </location>
</feature>
<dbReference type="RefSeq" id="WP_166222328.1">
    <property type="nucleotide sequence ID" value="NZ_CP049801.1"/>
</dbReference>
<evidence type="ECO:0000313" key="5">
    <source>
        <dbReference type="Proteomes" id="UP000502297"/>
    </source>
</evidence>
<accession>A0A6G8RUE1</accession>
<dbReference type="Pfam" id="PF09925">
    <property type="entry name" value="DUF2157"/>
    <property type="match status" value="1"/>
</dbReference>
<keyword evidence="1" id="KW-0472">Membrane</keyword>
<dbReference type="EMBL" id="CP049801">
    <property type="protein sequence ID" value="QIO05333.1"/>
    <property type="molecule type" value="Genomic_DNA"/>
</dbReference>
<evidence type="ECO:0000313" key="4">
    <source>
        <dbReference type="EMBL" id="QIO05333.1"/>
    </source>
</evidence>
<keyword evidence="1" id="KW-1133">Transmembrane helix</keyword>
<feature type="transmembrane region" description="Helical" evidence="1">
    <location>
        <begin position="542"/>
        <end position="559"/>
    </location>
</feature>
<proteinExistence type="predicted"/>
<feature type="transmembrane region" description="Helical" evidence="1">
    <location>
        <begin position="479"/>
        <end position="496"/>
    </location>
</feature>
<keyword evidence="5" id="KW-1185">Reference proteome</keyword>
<feature type="transmembrane region" description="Helical" evidence="1">
    <location>
        <begin position="180"/>
        <end position="199"/>
    </location>
</feature>
<feature type="transmembrane region" description="Helical" evidence="1">
    <location>
        <begin position="107"/>
        <end position="123"/>
    </location>
</feature>